<evidence type="ECO:0000259" key="2">
    <source>
        <dbReference type="Pfam" id="PF01757"/>
    </source>
</evidence>
<dbReference type="EMBL" id="JACSPP010000054">
    <property type="protein sequence ID" value="MBD8041507.1"/>
    <property type="molecule type" value="Genomic_DNA"/>
</dbReference>
<comment type="caution">
    <text evidence="3">The sequence shown here is derived from an EMBL/GenBank/DDBJ whole genome shotgun (WGS) entry which is preliminary data.</text>
</comment>
<keyword evidence="1" id="KW-1133">Transmembrane helix</keyword>
<feature type="transmembrane region" description="Helical" evidence="1">
    <location>
        <begin position="144"/>
        <end position="167"/>
    </location>
</feature>
<proteinExistence type="predicted"/>
<dbReference type="PANTHER" id="PTHR37312">
    <property type="entry name" value="MEMBRANE-BOUND ACYLTRANSFERASE YKRP-RELATED"/>
    <property type="match status" value="1"/>
</dbReference>
<evidence type="ECO:0000313" key="3">
    <source>
        <dbReference type="EMBL" id="MBD8041507.1"/>
    </source>
</evidence>
<name>A0ABR8YBF4_9BACT</name>
<feature type="domain" description="Acyltransferase 3" evidence="2">
    <location>
        <begin position="7"/>
        <end position="293"/>
    </location>
</feature>
<keyword evidence="3" id="KW-0808">Transferase</keyword>
<keyword evidence="1" id="KW-0472">Membrane</keyword>
<dbReference type="Proteomes" id="UP000620874">
    <property type="component" value="Unassembled WGS sequence"/>
</dbReference>
<evidence type="ECO:0000313" key="4">
    <source>
        <dbReference type="Proteomes" id="UP000620874"/>
    </source>
</evidence>
<feature type="transmembrane region" description="Helical" evidence="1">
    <location>
        <begin position="115"/>
        <end position="132"/>
    </location>
</feature>
<dbReference type="InterPro" id="IPR002656">
    <property type="entry name" value="Acyl_transf_3_dom"/>
</dbReference>
<reference evidence="3 4" key="1">
    <citation type="submission" date="2020-08" db="EMBL/GenBank/DDBJ databases">
        <title>A Genomic Blueprint of the Chicken Gut Microbiome.</title>
        <authorList>
            <person name="Gilroy R."/>
            <person name="Ravi A."/>
            <person name="Getino M."/>
            <person name="Pursley I."/>
            <person name="Horton D.L."/>
            <person name="Alikhan N.-F."/>
            <person name="Baker D."/>
            <person name="Gharbi K."/>
            <person name="Hall N."/>
            <person name="Watson M."/>
            <person name="Adriaenssens E.M."/>
            <person name="Foster-Nyarko E."/>
            <person name="Jarju S."/>
            <person name="Secka A."/>
            <person name="Antonio M."/>
            <person name="Oren A."/>
            <person name="Chaudhuri R."/>
            <person name="La Ragione R.M."/>
            <person name="Hildebrand F."/>
            <person name="Pallen M.J."/>
        </authorList>
    </citation>
    <scope>NUCLEOTIDE SEQUENCE [LARGE SCALE GENOMIC DNA]</scope>
    <source>
        <strain evidence="3 4">Sa1CVN1</strain>
    </source>
</reference>
<organism evidence="3 4">
    <name type="scientific">Phocaeicola intestinalis</name>
    <dbReference type="NCBI Taxonomy" id="2762212"/>
    <lineage>
        <taxon>Bacteria</taxon>
        <taxon>Pseudomonadati</taxon>
        <taxon>Bacteroidota</taxon>
        <taxon>Bacteroidia</taxon>
        <taxon>Bacteroidales</taxon>
        <taxon>Bacteroidaceae</taxon>
        <taxon>Phocaeicola</taxon>
    </lineage>
</organism>
<accession>A0ABR8YBF4</accession>
<dbReference type="PANTHER" id="PTHR37312:SF1">
    <property type="entry name" value="MEMBRANE-BOUND ACYLTRANSFERASE YKRP-RELATED"/>
    <property type="match status" value="1"/>
</dbReference>
<keyword evidence="4" id="KW-1185">Reference proteome</keyword>
<feature type="transmembrane region" description="Helical" evidence="1">
    <location>
        <begin position="211"/>
        <end position="235"/>
    </location>
</feature>
<keyword evidence="1" id="KW-0812">Transmembrane</keyword>
<protein>
    <submittedName>
        <fullName evidence="3">Acyltransferase</fullName>
    </submittedName>
</protein>
<gene>
    <name evidence="3" type="ORF">H9625_13865</name>
</gene>
<dbReference type="RefSeq" id="WP_191764924.1">
    <property type="nucleotide sequence ID" value="NZ_JACSPP010000054.1"/>
</dbReference>
<feature type="transmembrane region" description="Helical" evidence="1">
    <location>
        <begin position="67"/>
        <end position="85"/>
    </location>
</feature>
<feature type="transmembrane region" description="Helical" evidence="1">
    <location>
        <begin position="247"/>
        <end position="267"/>
    </location>
</feature>
<evidence type="ECO:0000256" key="1">
    <source>
        <dbReference type="SAM" id="Phobius"/>
    </source>
</evidence>
<feature type="transmembrane region" description="Helical" evidence="1">
    <location>
        <begin position="12"/>
        <end position="29"/>
    </location>
</feature>
<dbReference type="InterPro" id="IPR052734">
    <property type="entry name" value="Nod_factor_acetyltransferase"/>
</dbReference>
<feature type="transmembrane region" description="Helical" evidence="1">
    <location>
        <begin position="179"/>
        <end position="199"/>
    </location>
</feature>
<dbReference type="GO" id="GO:0016746">
    <property type="term" value="F:acyltransferase activity"/>
    <property type="evidence" value="ECO:0007669"/>
    <property type="project" value="UniProtKB-KW"/>
</dbReference>
<feature type="transmembrane region" description="Helical" evidence="1">
    <location>
        <begin position="274"/>
        <end position="295"/>
    </location>
</feature>
<dbReference type="Pfam" id="PF01757">
    <property type="entry name" value="Acyl_transf_3"/>
    <property type="match status" value="1"/>
</dbReference>
<keyword evidence="3" id="KW-0012">Acyltransferase</keyword>
<sequence>MNGKRIGEIDYLKCVCILLMIAFHLVFFSEKYPLAKQWVYTFHMPVFLILSGYLMQIEKRPSEFLRAMAWIFVPYMVMETGYVAMSEVLPVRDKVDCLSVGLMLEKLFLHPMGPYWYLHTYLLCGLIYYGVFHWAEKMRLVSRLVVLGTGYAVLADACQLVSLPNALYFLAGVALRRSGMTFTSFFCPSVWALIPLVWLSADMANLNRFTLGGVAIVYLVASVLLSLYTVIPAGIRRVSDYVGRHTLVLLVFSPVFTMLSKGLVPLFMFDETGFCFLFVAMILTVTGSFGIAWCIDRVGVSPYFWGKKQMLQPFHPK</sequence>
<feature type="transmembrane region" description="Helical" evidence="1">
    <location>
        <begin position="35"/>
        <end position="55"/>
    </location>
</feature>